<dbReference type="RefSeq" id="WP_213160489.1">
    <property type="nucleotide sequence ID" value="NZ_CP058214.1"/>
</dbReference>
<proteinExistence type="predicted"/>
<protein>
    <submittedName>
        <fullName evidence="2">Uncharacterized protein</fullName>
    </submittedName>
</protein>
<evidence type="ECO:0000313" key="2">
    <source>
        <dbReference type="EMBL" id="QPC43127.1"/>
    </source>
</evidence>
<sequence length="101" mass="10875">MKMTAALVERTLNQFESQAIPDDHPSVPQLNEMFGEHTYFLNGNGLHIVEPSEPGQEEAQTGQVIKIAAWHDAERTSLAPHEPEPTDVVVALGSGNSDAGA</sequence>
<name>A0A7S8C4B9_9HYPH</name>
<organism evidence="2 3">
    <name type="scientific">Kaustia mangrovi</name>
    <dbReference type="NCBI Taxonomy" id="2593653"/>
    <lineage>
        <taxon>Bacteria</taxon>
        <taxon>Pseudomonadati</taxon>
        <taxon>Pseudomonadota</taxon>
        <taxon>Alphaproteobacteria</taxon>
        <taxon>Hyphomicrobiales</taxon>
        <taxon>Parvibaculaceae</taxon>
        <taxon>Kaustia</taxon>
    </lineage>
</organism>
<feature type="region of interest" description="Disordered" evidence="1">
    <location>
        <begin position="78"/>
        <end position="101"/>
    </location>
</feature>
<evidence type="ECO:0000313" key="3">
    <source>
        <dbReference type="Proteomes" id="UP000593594"/>
    </source>
</evidence>
<dbReference type="EMBL" id="CP058214">
    <property type="protein sequence ID" value="QPC43127.1"/>
    <property type="molecule type" value="Genomic_DNA"/>
</dbReference>
<dbReference type="AlphaFoldDB" id="A0A7S8C4B9"/>
<keyword evidence="3" id="KW-1185">Reference proteome</keyword>
<gene>
    <name evidence="2" type="ORF">HW532_10755</name>
</gene>
<dbReference type="KEGG" id="kmn:HW532_10755"/>
<dbReference type="Proteomes" id="UP000593594">
    <property type="component" value="Chromosome"/>
</dbReference>
<evidence type="ECO:0000256" key="1">
    <source>
        <dbReference type="SAM" id="MobiDB-lite"/>
    </source>
</evidence>
<accession>A0A7S8C4B9</accession>
<reference evidence="2 3" key="1">
    <citation type="submission" date="2020-06" db="EMBL/GenBank/DDBJ databases">
        <title>Genome sequence of 2 isolates from Red Sea Mangroves.</title>
        <authorList>
            <person name="Sefrji F."/>
            <person name="Michoud G."/>
            <person name="Merlino G."/>
            <person name="Daffonchio D."/>
        </authorList>
    </citation>
    <scope>NUCLEOTIDE SEQUENCE [LARGE SCALE GENOMIC DNA]</scope>
    <source>
        <strain evidence="2 3">R1DC25</strain>
    </source>
</reference>